<keyword evidence="1" id="KW-0472">Membrane</keyword>
<dbReference type="RefSeq" id="XP_013176015.1">
    <property type="nucleotide sequence ID" value="XM_013320561.1"/>
</dbReference>
<dbReference type="AlphaFoldDB" id="A0AAJ6ZMZ8"/>
<feature type="transmembrane region" description="Helical" evidence="1">
    <location>
        <begin position="319"/>
        <end position="338"/>
    </location>
</feature>
<name>A0AAJ6ZMZ8_PAPXU</name>
<feature type="transmembrane region" description="Helical" evidence="1">
    <location>
        <begin position="291"/>
        <end position="313"/>
    </location>
</feature>
<gene>
    <name evidence="3" type="primary">LOC106124101</name>
</gene>
<proteinExistence type="predicted"/>
<keyword evidence="1" id="KW-0812">Transmembrane</keyword>
<feature type="chain" id="PRO_5042593484" evidence="2">
    <location>
        <begin position="20"/>
        <end position="411"/>
    </location>
</feature>
<keyword evidence="1" id="KW-1133">Transmembrane helix</keyword>
<protein>
    <submittedName>
        <fullName evidence="3">Uncharacterized protein LOC106124101</fullName>
    </submittedName>
</protein>
<dbReference type="KEGG" id="pxu:106124101"/>
<sequence>MLPRKSCVILLLFLTTVHSASLFERSYEYVLNLGKNIAPSVMSIFDCFGEDEAWNCAKEKAGKILDNWDDEVDKQRRQWQEAADAEVRESGRALDAMPSQLGSEVEQSLAVFAELLQHGVARALGRRTQDHIEDSKPASVVNNDKKIKMRKPKPPKIHLLNPIQTKKEEGRGFAQGKLQSWVVGAKDDENFKTDSLHSEDARSSLNNPEFEIEDIDQEDAEVEQARKEWNDSKIGLNRRGRGLVSEMWGIGEQALDALAEHVVQNENVDNGIQDKSSFEEQRGKKKKKKKAILKLLILGAVLKAKIGTLLQILSFKLQVKFFIIALIGLAINLARFWVELKNKHHQPQKVIYYEHAQHQHHYEHEDEPGWGPWARNIDPEDADVDGEVDRNMRPYRAQERIATPRPLLTLS</sequence>
<dbReference type="PANTHER" id="PTHR21879">
    <property type="entry name" value="FI03362P-RELATED-RELATED"/>
    <property type="match status" value="1"/>
</dbReference>
<evidence type="ECO:0000256" key="1">
    <source>
        <dbReference type="SAM" id="Phobius"/>
    </source>
</evidence>
<dbReference type="GO" id="GO:0016020">
    <property type="term" value="C:membrane"/>
    <property type="evidence" value="ECO:0007669"/>
    <property type="project" value="TreeGrafter"/>
</dbReference>
<dbReference type="Proteomes" id="UP000694872">
    <property type="component" value="Unplaced"/>
</dbReference>
<accession>A0AAJ6ZMZ8</accession>
<feature type="signal peptide" evidence="2">
    <location>
        <begin position="1"/>
        <end position="19"/>
    </location>
</feature>
<reference evidence="3" key="1">
    <citation type="submission" date="2025-08" db="UniProtKB">
        <authorList>
            <consortium name="RefSeq"/>
        </authorList>
    </citation>
    <scope>IDENTIFICATION</scope>
</reference>
<keyword evidence="2" id="KW-0732">Signal</keyword>
<organism evidence="3">
    <name type="scientific">Papilio xuthus</name>
    <name type="common">Asian swallowtail butterfly</name>
    <dbReference type="NCBI Taxonomy" id="66420"/>
    <lineage>
        <taxon>Eukaryota</taxon>
        <taxon>Metazoa</taxon>
        <taxon>Ecdysozoa</taxon>
        <taxon>Arthropoda</taxon>
        <taxon>Hexapoda</taxon>
        <taxon>Insecta</taxon>
        <taxon>Pterygota</taxon>
        <taxon>Neoptera</taxon>
        <taxon>Endopterygota</taxon>
        <taxon>Lepidoptera</taxon>
        <taxon>Glossata</taxon>
        <taxon>Ditrysia</taxon>
        <taxon>Papilionoidea</taxon>
        <taxon>Papilionidae</taxon>
        <taxon>Papilioninae</taxon>
        <taxon>Papilio</taxon>
    </lineage>
</organism>
<evidence type="ECO:0000256" key="2">
    <source>
        <dbReference type="SAM" id="SignalP"/>
    </source>
</evidence>
<evidence type="ECO:0000313" key="3">
    <source>
        <dbReference type="RefSeq" id="XP_013176015.1"/>
    </source>
</evidence>
<dbReference type="InterPro" id="IPR012464">
    <property type="entry name" value="DUF1676"/>
</dbReference>